<dbReference type="RefSeq" id="WP_415502180.1">
    <property type="nucleotide sequence ID" value="NZ_CBCRYA010000018.1"/>
</dbReference>
<keyword evidence="2" id="KW-1185">Reference proteome</keyword>
<name>A0A3P5X5J0_9MICC</name>
<dbReference type="AlphaFoldDB" id="A0A3P5X5J0"/>
<gene>
    <name evidence="1" type="ORF">PSET11_01716</name>
</gene>
<accession>A0A3P5X5J0</accession>
<dbReference type="EMBL" id="UXAU01000024">
    <property type="protein sequence ID" value="VDC26301.1"/>
    <property type="molecule type" value="Genomic_DNA"/>
</dbReference>
<reference evidence="1 2" key="1">
    <citation type="submission" date="2018-11" db="EMBL/GenBank/DDBJ databases">
        <authorList>
            <person name="Criscuolo A."/>
        </authorList>
    </citation>
    <scope>NUCLEOTIDE SEQUENCE [LARGE SCALE GENOMIC DNA]</scope>
    <source>
        <strain evidence="1">AT11b</strain>
    </source>
</reference>
<proteinExistence type="predicted"/>
<protein>
    <recommendedName>
        <fullName evidence="3">Lipoprotein</fullName>
    </recommendedName>
</protein>
<evidence type="ECO:0000313" key="1">
    <source>
        <dbReference type="EMBL" id="VDC26301.1"/>
    </source>
</evidence>
<organism evidence="1 2">
    <name type="scientific">Arthrobacter ulcerisalmonis</name>
    <dbReference type="NCBI Taxonomy" id="2483813"/>
    <lineage>
        <taxon>Bacteria</taxon>
        <taxon>Bacillati</taxon>
        <taxon>Actinomycetota</taxon>
        <taxon>Actinomycetes</taxon>
        <taxon>Micrococcales</taxon>
        <taxon>Micrococcaceae</taxon>
        <taxon>Arthrobacter</taxon>
    </lineage>
</organism>
<evidence type="ECO:0000313" key="2">
    <source>
        <dbReference type="Proteomes" id="UP000280861"/>
    </source>
</evidence>
<dbReference type="Proteomes" id="UP000280861">
    <property type="component" value="Unassembled WGS sequence"/>
</dbReference>
<evidence type="ECO:0008006" key="3">
    <source>
        <dbReference type="Google" id="ProtNLM"/>
    </source>
</evidence>
<sequence length="139" mass="15416">MRRFTTVCLAIMVALGLAGCRPSIDDIARSAIRDQATEALPWFTHVVSTNDTSDRILMATKMNAGGAHVYDFGWEEDVFYADLYFEEHVTTSGGLFGEQRTVNACVRYTDQPEGPVTASIDCPDRAPYNRTVDEHVPIP</sequence>
<dbReference type="PROSITE" id="PS51257">
    <property type="entry name" value="PROKAR_LIPOPROTEIN"/>
    <property type="match status" value="1"/>
</dbReference>